<dbReference type="EMBL" id="RRYP01005694">
    <property type="protein sequence ID" value="TNV81828.1"/>
    <property type="molecule type" value="Genomic_DNA"/>
</dbReference>
<organism evidence="3 4">
    <name type="scientific">Halteria grandinella</name>
    <dbReference type="NCBI Taxonomy" id="5974"/>
    <lineage>
        <taxon>Eukaryota</taxon>
        <taxon>Sar</taxon>
        <taxon>Alveolata</taxon>
        <taxon>Ciliophora</taxon>
        <taxon>Intramacronucleata</taxon>
        <taxon>Spirotrichea</taxon>
        <taxon>Stichotrichia</taxon>
        <taxon>Sporadotrichida</taxon>
        <taxon>Halteriidae</taxon>
        <taxon>Halteria</taxon>
    </lineage>
</organism>
<evidence type="ECO:0000313" key="4">
    <source>
        <dbReference type="Proteomes" id="UP000785679"/>
    </source>
</evidence>
<evidence type="ECO:0000313" key="3">
    <source>
        <dbReference type="EMBL" id="TNV81828.1"/>
    </source>
</evidence>
<dbReference type="SUPFAM" id="SSF82185">
    <property type="entry name" value="Histone H3 K4-specific methyltransferase SET7/9 N-terminal domain"/>
    <property type="match status" value="1"/>
</dbReference>
<gene>
    <name evidence="3" type="ORF">FGO68_gene2753</name>
</gene>
<proteinExistence type="predicted"/>
<comment type="caution">
    <text evidence="3">The sequence shown here is derived from an EMBL/GenBank/DDBJ whole genome shotgun (WGS) entry which is preliminary data.</text>
</comment>
<feature type="coiled-coil region" evidence="2">
    <location>
        <begin position="353"/>
        <end position="384"/>
    </location>
</feature>
<dbReference type="Proteomes" id="UP000785679">
    <property type="component" value="Unassembled WGS sequence"/>
</dbReference>
<protein>
    <submittedName>
        <fullName evidence="3">Uncharacterized protein</fullName>
    </submittedName>
</protein>
<dbReference type="PANTHER" id="PTHR23084">
    <property type="entry name" value="PHOSPHATIDYLINOSITOL-4-PHOSPHATE 5-KINASE RELATED"/>
    <property type="match status" value="1"/>
</dbReference>
<sequence length="649" mass="75030">MESSTKNNIIQEQQDPCKCNRGLKIRFYCTCINCPKHKDDIFFCDECFSDIMDSGEAHSQKLIIKLFEELSNKWIALIEKEGKLHSQVDAKYNSIRKLIECIETQPLNNACRSVRQDKLEFDKFHEEFKQRITIFEQYAQGQNASQVYSLNGLHAAYSEKLDNKFSYLLDIGKPDFLFENYRHLIGTCPIPIDPDDNFLREQILALKVRLGEQNILAAHNIPKVILNQQELVDAVNNLKVSQAKQEAHMNAFFSLFGSLKDAASFVNHSISSRREGVNMLVESLLQANDLISFKVGKLDSKQQELQLRVEQADESIKILVEQNLSHGKGREEASKALELKVLSISDTLKSEFKLQQQQQLKDFRLKLEEEVQKLHALIEDKIAKVKLNQPVAIPQVLQIQQIPKRIDQQPQEANQDQQRQVPRKQICLGTAAETKQTQFTQVLLDRLLSIFNEPFKQFTPTLNVKGLSRLTAYIQQIGWKWSLEELNAKANINRSIEWIELEGPKQGQYPAQDFIGLYYGQIEDGMRHGYGIFYYISNSNPQLFECEWVQGIPKEGKHIMISFNNQWSQWEGFMDETYVISGQGKENQQWSGCKYEGEFKKGIKHGQVKEIRSDGSYEEGEWKNNQKVAVHGYYSKDRVLIRNTNYSPW</sequence>
<name>A0A8J8T576_HALGN</name>
<accession>A0A8J8T576</accession>
<keyword evidence="4" id="KW-1185">Reference proteome</keyword>
<keyword evidence="2" id="KW-0175">Coiled coil</keyword>
<keyword evidence="1" id="KW-0677">Repeat</keyword>
<evidence type="ECO:0000256" key="2">
    <source>
        <dbReference type="SAM" id="Coils"/>
    </source>
</evidence>
<evidence type="ECO:0000256" key="1">
    <source>
        <dbReference type="ARBA" id="ARBA00022737"/>
    </source>
</evidence>
<dbReference type="Pfam" id="PF02493">
    <property type="entry name" value="MORN"/>
    <property type="match status" value="2"/>
</dbReference>
<dbReference type="PANTHER" id="PTHR23084:SF263">
    <property type="entry name" value="MORN REPEAT-CONTAINING PROTEIN 1"/>
    <property type="match status" value="1"/>
</dbReference>
<reference evidence="3" key="1">
    <citation type="submission" date="2019-06" db="EMBL/GenBank/DDBJ databases">
        <authorList>
            <person name="Zheng W."/>
        </authorList>
    </citation>
    <scope>NUCLEOTIDE SEQUENCE</scope>
    <source>
        <strain evidence="3">QDHG01</strain>
    </source>
</reference>
<dbReference type="AlphaFoldDB" id="A0A8J8T576"/>
<dbReference type="SMART" id="SM00698">
    <property type="entry name" value="MORN"/>
    <property type="match status" value="2"/>
</dbReference>
<dbReference type="InterPro" id="IPR003409">
    <property type="entry name" value="MORN"/>
</dbReference>